<evidence type="ECO:0000313" key="2">
    <source>
        <dbReference type="EMBL" id="GAA4098736.1"/>
    </source>
</evidence>
<gene>
    <name evidence="2" type="ORF">GCM10022214_74190</name>
</gene>
<organism evidence="2 3">
    <name type="scientific">Actinomadura miaoliensis</name>
    <dbReference type="NCBI Taxonomy" id="430685"/>
    <lineage>
        <taxon>Bacteria</taxon>
        <taxon>Bacillati</taxon>
        <taxon>Actinomycetota</taxon>
        <taxon>Actinomycetes</taxon>
        <taxon>Streptosporangiales</taxon>
        <taxon>Thermomonosporaceae</taxon>
        <taxon>Actinomadura</taxon>
    </lineage>
</organism>
<accession>A0ABP7WWZ9</accession>
<protein>
    <submittedName>
        <fullName evidence="2">Uncharacterized protein</fullName>
    </submittedName>
</protein>
<name>A0ABP7WWZ9_9ACTN</name>
<reference evidence="3" key="1">
    <citation type="journal article" date="2019" name="Int. J. Syst. Evol. Microbiol.">
        <title>The Global Catalogue of Microorganisms (GCM) 10K type strain sequencing project: providing services to taxonomists for standard genome sequencing and annotation.</title>
        <authorList>
            <consortium name="The Broad Institute Genomics Platform"/>
            <consortium name="The Broad Institute Genome Sequencing Center for Infectious Disease"/>
            <person name="Wu L."/>
            <person name="Ma J."/>
        </authorList>
    </citation>
    <scope>NUCLEOTIDE SEQUENCE [LARGE SCALE GENOMIC DNA]</scope>
    <source>
        <strain evidence="3">JCM 16702</strain>
    </source>
</reference>
<proteinExistence type="predicted"/>
<feature type="compositionally biased region" description="Basic and acidic residues" evidence="1">
    <location>
        <begin position="8"/>
        <end position="36"/>
    </location>
</feature>
<evidence type="ECO:0000313" key="3">
    <source>
        <dbReference type="Proteomes" id="UP001500683"/>
    </source>
</evidence>
<keyword evidence="3" id="KW-1185">Reference proteome</keyword>
<sequence>MGLFSNRNADRQAERERREGKAREYGEKARKARKEADKYRRMLANGESDPAALREALKDAEVEARIWEQNARDYRR</sequence>
<dbReference type="RefSeq" id="WP_344956937.1">
    <property type="nucleotide sequence ID" value="NZ_BAAAZG010000058.1"/>
</dbReference>
<dbReference type="Proteomes" id="UP001500683">
    <property type="component" value="Unassembled WGS sequence"/>
</dbReference>
<dbReference type="EMBL" id="BAAAZG010000058">
    <property type="protein sequence ID" value="GAA4098736.1"/>
    <property type="molecule type" value="Genomic_DNA"/>
</dbReference>
<evidence type="ECO:0000256" key="1">
    <source>
        <dbReference type="SAM" id="MobiDB-lite"/>
    </source>
</evidence>
<feature type="region of interest" description="Disordered" evidence="1">
    <location>
        <begin position="1"/>
        <end position="36"/>
    </location>
</feature>
<comment type="caution">
    <text evidence="2">The sequence shown here is derived from an EMBL/GenBank/DDBJ whole genome shotgun (WGS) entry which is preliminary data.</text>
</comment>